<keyword evidence="7" id="KW-1185">Reference proteome</keyword>
<evidence type="ECO:0000313" key="7">
    <source>
        <dbReference type="Proteomes" id="UP000448867"/>
    </source>
</evidence>
<dbReference type="AlphaFoldDB" id="A0A7X2LY11"/>
<name>A0A7X2LY11_9BACI</name>
<protein>
    <recommendedName>
        <fullName evidence="2 4">GTP cyclohydrolase 1 type 2 homolog</fullName>
    </recommendedName>
</protein>
<feature type="binding site" evidence="5">
    <location>
        <position position="333"/>
    </location>
    <ligand>
        <name>a divalent metal cation</name>
        <dbReference type="ChEBI" id="CHEBI:60240"/>
        <label>1</label>
    </ligand>
</feature>
<dbReference type="InterPro" id="IPR036069">
    <property type="entry name" value="DUF34/NIF3_sf"/>
</dbReference>
<evidence type="ECO:0000256" key="5">
    <source>
        <dbReference type="PIRSR" id="PIRSR602678-1"/>
    </source>
</evidence>
<evidence type="ECO:0000313" key="6">
    <source>
        <dbReference type="EMBL" id="MRX71288.1"/>
    </source>
</evidence>
<dbReference type="RefSeq" id="WP_154306430.1">
    <property type="nucleotide sequence ID" value="NZ_WKKI01000004.1"/>
</dbReference>
<dbReference type="FunFam" id="3.40.1390.30:FF:000001">
    <property type="entry name" value="GTP cyclohydrolase 1 type 2"/>
    <property type="match status" value="1"/>
</dbReference>
<dbReference type="InterPro" id="IPR002678">
    <property type="entry name" value="DUF34/NIF3"/>
</dbReference>
<feature type="binding site" evidence="5">
    <location>
        <position position="69"/>
    </location>
    <ligand>
        <name>a divalent metal cation</name>
        <dbReference type="ChEBI" id="CHEBI:60240"/>
        <label>1</label>
    </ligand>
</feature>
<evidence type="ECO:0000256" key="1">
    <source>
        <dbReference type="ARBA" id="ARBA00006964"/>
    </source>
</evidence>
<feature type="binding site" evidence="5">
    <location>
        <position position="68"/>
    </location>
    <ligand>
        <name>a divalent metal cation</name>
        <dbReference type="ChEBI" id="CHEBI:60240"/>
        <label>1</label>
    </ligand>
</feature>
<dbReference type="OrthoDB" id="9792792at2"/>
<dbReference type="InterPro" id="IPR015867">
    <property type="entry name" value="N-reg_PII/ATP_PRibTrfase_C"/>
</dbReference>
<feature type="binding site" evidence="5">
    <location>
        <position position="107"/>
    </location>
    <ligand>
        <name>a divalent metal cation</name>
        <dbReference type="ChEBI" id="CHEBI:60240"/>
        <label>1</label>
    </ligand>
</feature>
<accession>A0A7X2LY11</accession>
<dbReference type="Gene3D" id="3.30.70.120">
    <property type="match status" value="1"/>
</dbReference>
<dbReference type="Pfam" id="PF01784">
    <property type="entry name" value="DUF34_NIF3"/>
    <property type="match status" value="1"/>
</dbReference>
<evidence type="ECO:0000256" key="4">
    <source>
        <dbReference type="PIRNR" id="PIRNR037489"/>
    </source>
</evidence>
<gene>
    <name evidence="6" type="ORF">GJU40_03765</name>
</gene>
<dbReference type="Gene3D" id="3.40.1390.30">
    <property type="entry name" value="NIF3 (NGG1p interacting factor 3)-like"/>
    <property type="match status" value="1"/>
</dbReference>
<dbReference type="NCBIfam" id="TIGR00486">
    <property type="entry name" value="YbgI_SA1388"/>
    <property type="match status" value="1"/>
</dbReference>
<organism evidence="6 7">
    <name type="scientific">Metabacillus lacus</name>
    <dbReference type="NCBI Taxonomy" id="1983721"/>
    <lineage>
        <taxon>Bacteria</taxon>
        <taxon>Bacillati</taxon>
        <taxon>Bacillota</taxon>
        <taxon>Bacilli</taxon>
        <taxon>Bacillales</taxon>
        <taxon>Bacillaceae</taxon>
        <taxon>Metabacillus</taxon>
    </lineage>
</organism>
<dbReference type="GO" id="GO:0005737">
    <property type="term" value="C:cytoplasm"/>
    <property type="evidence" value="ECO:0007669"/>
    <property type="project" value="TreeGrafter"/>
</dbReference>
<sequence length="373" mass="40708">MSKVPNGYEVISLFESYAPKSLALEGDKIGLQIGTLNKPVSQVMMTLDVMEEVVDEAIEKGADLIIAHHPPLFRSLKNVITDTPSGRIIEKCIKHDIAVYAAHTNLDVADGGVNDMLAGALGLTDTKLLAPTYTDELKRLIAFVPETHKKQVKKALGDAGAGHIGNYSHCTFTTEGTGSFLPLEGSHPYLGEPGEMEEVHEVKLETIYPKSREKMVLSALKKAHPYEEVAYDIIPLENEGIQRGLGRVGQVPEEMTLKRFAEHVKQSLNVDTVRIVGNPDDTVKKAAVLGGDGNKYIHQAKFSGADVFVTGDIYYHTAHDAMMLGLNIIDAGHHIESIMKQGAADVLLSMANEKSFELSVFASESRTDPFLFL</sequence>
<keyword evidence="3 4" id="KW-0479">Metal-binding</keyword>
<dbReference type="InterPro" id="IPR017221">
    <property type="entry name" value="DUF34/NIF3_bac"/>
</dbReference>
<dbReference type="FunFam" id="3.30.70.120:FF:000006">
    <property type="entry name" value="GTP cyclohydrolase 1 type 2 homolog"/>
    <property type="match status" value="1"/>
</dbReference>
<reference evidence="6 7" key="1">
    <citation type="submission" date="2019-11" db="EMBL/GenBank/DDBJ databases">
        <title>Bacillus lacus genome.</title>
        <authorList>
            <person name="Allen C.J."/>
            <person name="Newman J.D."/>
        </authorList>
    </citation>
    <scope>NUCLEOTIDE SEQUENCE [LARGE SCALE GENOMIC DNA]</scope>
    <source>
        <strain evidence="6 7">KCTC 33946</strain>
    </source>
</reference>
<proteinExistence type="inferred from homology"/>
<dbReference type="PIRSF" id="PIRSF037489">
    <property type="entry name" value="UCP037489_NIF3_YqfO"/>
    <property type="match status" value="1"/>
</dbReference>
<evidence type="ECO:0000256" key="2">
    <source>
        <dbReference type="ARBA" id="ARBA00022112"/>
    </source>
</evidence>
<evidence type="ECO:0000256" key="3">
    <source>
        <dbReference type="ARBA" id="ARBA00022723"/>
    </source>
</evidence>
<comment type="similarity">
    <text evidence="1 4">Belongs to the GTP cyclohydrolase I type 2/NIF3 family.</text>
</comment>
<dbReference type="PANTHER" id="PTHR13799">
    <property type="entry name" value="NGG1 INTERACTING FACTOR 3"/>
    <property type="match status" value="1"/>
</dbReference>
<dbReference type="GO" id="GO:0046872">
    <property type="term" value="F:metal ion binding"/>
    <property type="evidence" value="ECO:0007669"/>
    <property type="project" value="UniProtKB-UniRule"/>
</dbReference>
<dbReference type="EMBL" id="WKKI01000004">
    <property type="protein sequence ID" value="MRX71288.1"/>
    <property type="molecule type" value="Genomic_DNA"/>
</dbReference>
<feature type="binding site" evidence="5">
    <location>
        <position position="336"/>
    </location>
    <ligand>
        <name>a divalent metal cation</name>
        <dbReference type="ChEBI" id="CHEBI:60240"/>
        <label>1</label>
    </ligand>
</feature>
<dbReference type="PANTHER" id="PTHR13799:SF14">
    <property type="entry name" value="GTP CYCLOHYDROLASE 1 TYPE 2 HOMOLOG"/>
    <property type="match status" value="1"/>
</dbReference>
<comment type="caution">
    <text evidence="6">The sequence shown here is derived from an EMBL/GenBank/DDBJ whole genome shotgun (WGS) entry which is preliminary data.</text>
</comment>
<dbReference type="SUPFAM" id="SSF102705">
    <property type="entry name" value="NIF3 (NGG1p interacting factor 3)-like"/>
    <property type="match status" value="1"/>
</dbReference>
<dbReference type="Proteomes" id="UP000448867">
    <property type="component" value="Unassembled WGS sequence"/>
</dbReference>